<evidence type="ECO:0000256" key="1">
    <source>
        <dbReference type="ARBA" id="ARBA00001970"/>
    </source>
</evidence>
<evidence type="ECO:0000256" key="2">
    <source>
        <dbReference type="ARBA" id="ARBA00022559"/>
    </source>
</evidence>
<evidence type="ECO:0000256" key="5">
    <source>
        <dbReference type="ARBA" id="ARBA00022729"/>
    </source>
</evidence>
<dbReference type="GO" id="GO:0005829">
    <property type="term" value="C:cytosol"/>
    <property type="evidence" value="ECO:0007669"/>
    <property type="project" value="TreeGrafter"/>
</dbReference>
<proteinExistence type="inferred from homology"/>
<accession>A0A2J5HH02</accession>
<dbReference type="InterPro" id="IPR011008">
    <property type="entry name" value="Dimeric_a/b-barrel"/>
</dbReference>
<comment type="cofactor">
    <cofactor evidence="1">
        <name>heme b</name>
        <dbReference type="ChEBI" id="CHEBI:60344"/>
    </cofactor>
</comment>
<dbReference type="InterPro" id="IPR049509">
    <property type="entry name" value="DyP_N"/>
</dbReference>
<comment type="similarity">
    <text evidence="8">Belongs to the DyP-type peroxidase family.</text>
</comment>
<evidence type="ECO:0000256" key="6">
    <source>
        <dbReference type="ARBA" id="ARBA00023002"/>
    </source>
</evidence>
<reference evidence="12" key="1">
    <citation type="submission" date="2017-12" db="EMBL/GenBank/DDBJ databases">
        <authorList>
            <consortium name="DOE Joint Genome Institute"/>
            <person name="Mondo S.J."/>
            <person name="Kjaerbolling I."/>
            <person name="Vesth T.C."/>
            <person name="Frisvad J.C."/>
            <person name="Nybo J.L."/>
            <person name="Theobald S."/>
            <person name="Kuo A."/>
            <person name="Bowyer P."/>
            <person name="Matsuda Y."/>
            <person name="Lyhne E.K."/>
            <person name="Kogle M.E."/>
            <person name="Clum A."/>
            <person name="Lipzen A."/>
            <person name="Salamov A."/>
            <person name="Ngan C.Y."/>
            <person name="Daum C."/>
            <person name="Chiniquy J."/>
            <person name="Barry K."/>
            <person name="LaButti K."/>
            <person name="Haridas S."/>
            <person name="Simmons B.A."/>
            <person name="Magnuson J.K."/>
            <person name="Mortensen U.H."/>
            <person name="Larsen T.O."/>
            <person name="Grigoriev I.V."/>
            <person name="Baker S.E."/>
            <person name="Andersen M.R."/>
            <person name="Nordberg H.P."/>
            <person name="Cantor M.N."/>
            <person name="Hua S.X."/>
        </authorList>
    </citation>
    <scope>NUCLEOTIDE SEQUENCE [LARGE SCALE GENOMIC DNA]</scope>
    <source>
        <strain evidence="12">IBT 19404</strain>
    </source>
</reference>
<dbReference type="Proteomes" id="UP000235023">
    <property type="component" value="Unassembled WGS sequence"/>
</dbReference>
<organism evidence="11 12">
    <name type="scientific">Aspergillus taichungensis</name>
    <dbReference type="NCBI Taxonomy" id="482145"/>
    <lineage>
        <taxon>Eukaryota</taxon>
        <taxon>Fungi</taxon>
        <taxon>Dikarya</taxon>
        <taxon>Ascomycota</taxon>
        <taxon>Pezizomycotina</taxon>
        <taxon>Eurotiomycetes</taxon>
        <taxon>Eurotiomycetidae</taxon>
        <taxon>Eurotiales</taxon>
        <taxon>Aspergillaceae</taxon>
        <taxon>Aspergillus</taxon>
        <taxon>Aspergillus subgen. Circumdati</taxon>
    </lineage>
</organism>
<sequence>MALNLKNIQGDIWPKLPKKTEIFLFFEITNAPTFKEKLNGFTKHLTSAHDAQQILRDIKRRKDNGELQSDDIIDIEAVNIAFSGKGLKKLGKEDLGDDIFKKGMYNDMVVEGLDRDAEWHGEFKGSRGEIHGVFLLAGSTEKAVQDFMVNVLNPTFKNAPGGSVKYLFAQTGEVLPHETEHFGWADGVSQPMIKGLDEPSTEKLAPPSIKPGIILVGTEGDTENHPAWAKEGSFLVFRRLKQLVPESIQWVIETFKPQATNDKGELMMGALSTLSSRLMGRWRDGVSLEQKPHTDDIMNDEATVDDGLKKGPEHIALMKSNDFNYHDVQWQDKCPFASHIRKTRPRGDHLDKDGNLDDTHAIVRRGIPYGPRTQGTETNSGVSMHDRGLLFVSYQSNLRNGFRHMQKEWSNKVNYPLGKGTNYGGQQPGLDPIIGQWAEDDNENNYANIPRLDDPRKLEKIKLERIVIAEGGEYFFTPSFSGIKELCK</sequence>
<evidence type="ECO:0008006" key="13">
    <source>
        <dbReference type="Google" id="ProtNLM"/>
    </source>
</evidence>
<keyword evidence="4" id="KW-0479">Metal-binding</keyword>
<keyword evidence="5" id="KW-0732">Signal</keyword>
<dbReference type="GO" id="GO:0020037">
    <property type="term" value="F:heme binding"/>
    <property type="evidence" value="ECO:0007669"/>
    <property type="project" value="InterPro"/>
</dbReference>
<evidence type="ECO:0000256" key="8">
    <source>
        <dbReference type="ARBA" id="ARBA00025737"/>
    </source>
</evidence>
<dbReference type="EMBL" id="KZ559623">
    <property type="protein sequence ID" value="PLN76249.1"/>
    <property type="molecule type" value="Genomic_DNA"/>
</dbReference>
<keyword evidence="6" id="KW-0560">Oxidoreductase</keyword>
<dbReference type="OrthoDB" id="3207336at2759"/>
<keyword evidence="2" id="KW-0575">Peroxidase</keyword>
<dbReference type="Pfam" id="PF21105">
    <property type="entry name" value="DyP_N"/>
    <property type="match status" value="1"/>
</dbReference>
<name>A0A2J5HH02_9EURO</name>
<evidence type="ECO:0000256" key="3">
    <source>
        <dbReference type="ARBA" id="ARBA00022617"/>
    </source>
</evidence>
<evidence type="ECO:0000313" key="11">
    <source>
        <dbReference type="EMBL" id="PLN76249.1"/>
    </source>
</evidence>
<dbReference type="InterPro" id="IPR006314">
    <property type="entry name" value="Dyp_peroxidase"/>
</dbReference>
<protein>
    <recommendedName>
        <fullName evidence="13">Dyp-type peroxidase</fullName>
    </recommendedName>
</protein>
<dbReference type="AlphaFoldDB" id="A0A2J5HH02"/>
<evidence type="ECO:0000313" key="12">
    <source>
        <dbReference type="Proteomes" id="UP000235023"/>
    </source>
</evidence>
<keyword evidence="12" id="KW-1185">Reference proteome</keyword>
<dbReference type="InterPro" id="IPR048328">
    <property type="entry name" value="Dyp_perox_C"/>
</dbReference>
<dbReference type="NCBIfam" id="TIGR01413">
    <property type="entry name" value="Dyp_perox_fam"/>
    <property type="match status" value="1"/>
</dbReference>
<keyword evidence="3" id="KW-0349">Heme</keyword>
<dbReference type="Pfam" id="PF20628">
    <property type="entry name" value="Dyp_perox_C"/>
    <property type="match status" value="1"/>
</dbReference>
<evidence type="ECO:0000259" key="9">
    <source>
        <dbReference type="Pfam" id="PF20628"/>
    </source>
</evidence>
<feature type="domain" description="DyP dimeric alpha+beta barrel" evidence="10">
    <location>
        <begin position="7"/>
        <end position="159"/>
    </location>
</feature>
<evidence type="ECO:0000256" key="7">
    <source>
        <dbReference type="ARBA" id="ARBA00023004"/>
    </source>
</evidence>
<feature type="domain" description="Dyp-type peroxidase C-terminal" evidence="9">
    <location>
        <begin position="332"/>
        <end position="410"/>
    </location>
</feature>
<evidence type="ECO:0000256" key="4">
    <source>
        <dbReference type="ARBA" id="ARBA00022723"/>
    </source>
</evidence>
<dbReference type="GO" id="GO:0004601">
    <property type="term" value="F:peroxidase activity"/>
    <property type="evidence" value="ECO:0007669"/>
    <property type="project" value="UniProtKB-KW"/>
</dbReference>
<dbReference type="GO" id="GO:0046872">
    <property type="term" value="F:metal ion binding"/>
    <property type="evidence" value="ECO:0007669"/>
    <property type="project" value="UniProtKB-KW"/>
</dbReference>
<dbReference type="SUPFAM" id="SSF54909">
    <property type="entry name" value="Dimeric alpha+beta barrel"/>
    <property type="match status" value="1"/>
</dbReference>
<evidence type="ECO:0000259" key="10">
    <source>
        <dbReference type="Pfam" id="PF21105"/>
    </source>
</evidence>
<keyword evidence="7" id="KW-0408">Iron</keyword>
<dbReference type="PANTHER" id="PTHR30521:SF4">
    <property type="entry name" value="DEFERROCHELATASE"/>
    <property type="match status" value="1"/>
</dbReference>
<gene>
    <name evidence="11" type="ORF">BDW42DRAFT_179108</name>
</gene>
<dbReference type="PANTHER" id="PTHR30521">
    <property type="entry name" value="DEFERROCHELATASE/PEROXIDASE"/>
    <property type="match status" value="1"/>
</dbReference>
<dbReference type="PROSITE" id="PS51404">
    <property type="entry name" value="DYP_PEROXIDASE"/>
    <property type="match status" value="1"/>
</dbReference>